<proteinExistence type="predicted"/>
<feature type="compositionally biased region" description="Low complexity" evidence="2">
    <location>
        <begin position="389"/>
        <end position="407"/>
    </location>
</feature>
<reference evidence="4 5" key="1">
    <citation type="journal article" date="2024" name="Science">
        <title>Giant polyketide synthase enzymes in the biosynthesis of giant marine polyether toxins.</title>
        <authorList>
            <person name="Fallon T.R."/>
            <person name="Shende V.V."/>
            <person name="Wierzbicki I.H."/>
            <person name="Pendleton A.L."/>
            <person name="Watervoot N.F."/>
            <person name="Auber R.P."/>
            <person name="Gonzalez D.J."/>
            <person name="Wisecaver J.H."/>
            <person name="Moore B.S."/>
        </authorList>
    </citation>
    <scope>NUCLEOTIDE SEQUENCE [LARGE SCALE GENOMIC DNA]</scope>
    <source>
        <strain evidence="4 5">12B1</strain>
    </source>
</reference>
<dbReference type="PANTHER" id="PTHR34894">
    <property type="entry name" value="SAM-DEPENDENT METHYLTRANSFERASE RSMI, CONSERVED SITE"/>
    <property type="match status" value="1"/>
</dbReference>
<organism evidence="4 5">
    <name type="scientific">Prymnesium parvum</name>
    <name type="common">Toxic golden alga</name>
    <dbReference type="NCBI Taxonomy" id="97485"/>
    <lineage>
        <taxon>Eukaryota</taxon>
        <taxon>Haptista</taxon>
        <taxon>Haptophyta</taxon>
        <taxon>Prymnesiophyceae</taxon>
        <taxon>Prymnesiales</taxon>
        <taxon>Prymnesiaceae</taxon>
        <taxon>Prymnesium</taxon>
    </lineage>
</organism>
<dbReference type="EMBL" id="JBGBPQ010000001">
    <property type="protein sequence ID" value="KAL1530222.1"/>
    <property type="molecule type" value="Genomic_DNA"/>
</dbReference>
<keyword evidence="1" id="KW-0106">Calcium</keyword>
<protein>
    <recommendedName>
        <fullName evidence="3">EF-hand domain-containing protein</fullName>
    </recommendedName>
</protein>
<comment type="caution">
    <text evidence="4">The sequence shown here is derived from an EMBL/GenBank/DDBJ whole genome shotgun (WGS) entry which is preliminary data.</text>
</comment>
<dbReference type="AlphaFoldDB" id="A0AB34KAK1"/>
<feature type="compositionally biased region" description="Low complexity" evidence="2">
    <location>
        <begin position="421"/>
        <end position="441"/>
    </location>
</feature>
<dbReference type="PROSITE" id="PS50222">
    <property type="entry name" value="EF_HAND_2"/>
    <property type="match status" value="1"/>
</dbReference>
<feature type="domain" description="EF-hand" evidence="3">
    <location>
        <begin position="48"/>
        <end position="83"/>
    </location>
</feature>
<evidence type="ECO:0000259" key="3">
    <source>
        <dbReference type="PROSITE" id="PS50222"/>
    </source>
</evidence>
<evidence type="ECO:0000256" key="1">
    <source>
        <dbReference type="ARBA" id="ARBA00022837"/>
    </source>
</evidence>
<evidence type="ECO:0000256" key="2">
    <source>
        <dbReference type="SAM" id="MobiDB-lite"/>
    </source>
</evidence>
<evidence type="ECO:0000313" key="4">
    <source>
        <dbReference type="EMBL" id="KAL1530222.1"/>
    </source>
</evidence>
<keyword evidence="5" id="KW-1185">Reference proteome</keyword>
<dbReference type="InterPro" id="IPR011992">
    <property type="entry name" value="EF-hand-dom_pair"/>
</dbReference>
<dbReference type="InterPro" id="IPR002048">
    <property type="entry name" value="EF_hand_dom"/>
</dbReference>
<feature type="compositionally biased region" description="Polar residues" evidence="2">
    <location>
        <begin position="179"/>
        <end position="195"/>
    </location>
</feature>
<feature type="compositionally biased region" description="Low complexity" evidence="2">
    <location>
        <begin position="206"/>
        <end position="215"/>
    </location>
</feature>
<name>A0AB34KAK1_PRYPA</name>
<feature type="region of interest" description="Disordered" evidence="2">
    <location>
        <begin position="384"/>
        <end position="449"/>
    </location>
</feature>
<dbReference type="Proteomes" id="UP001515480">
    <property type="component" value="Unassembled WGS sequence"/>
</dbReference>
<dbReference type="PANTHER" id="PTHR34894:SF5">
    <property type="entry name" value="EF-HAND DOMAIN-CONTAINING PROTEIN"/>
    <property type="match status" value="1"/>
</dbReference>
<accession>A0AB34KAK1</accession>
<gene>
    <name evidence="4" type="ORF">AB1Y20_001137</name>
</gene>
<feature type="region of interest" description="Disordered" evidence="2">
    <location>
        <begin position="172"/>
        <end position="241"/>
    </location>
</feature>
<evidence type="ECO:0000313" key="5">
    <source>
        <dbReference type="Proteomes" id="UP001515480"/>
    </source>
</evidence>
<dbReference type="PROSITE" id="PS00018">
    <property type="entry name" value="EF_HAND_1"/>
    <property type="match status" value="1"/>
</dbReference>
<sequence length="449" mass="49432">MGILHRESFNKIMHTVDQLKYEAMGKTVLDIDAVVSAILIDYRNEYHFLRNEAIALFSAGDVNDDGVISLQEFKEILKLVMPPLLSQEKKIFHVFRECFSCSHEEVAGEEAEDVVDALGSSSRFNKDRVPTSGASGIRPETFVAVVERMGILGVTPVRLPTAVESAMRIRDDAEAARSGSPSSARITSNPASPNRWSGRAPIVDTAAPAASPASSGRSPGKRASTSDRSQSSRKNQAPHVKLQNGTCMSILRYTWSETGEEAKRDIAAMRTVLSGCGDQLKELRTRGYESIVADMTKERLNVEAELRAISIQVDKVDNFLKHYEDYAQVEAWNTYREVVLKLNRFSMRVKEHSERVEEVLNTAQRESRLAGKFVDSQSKHESTCLWKTSGASRASRNAARGGSPAGAKTSFSRREARRGVSPAASRSRQSSSDSAFNVSNSHGFEGPDL</sequence>
<feature type="compositionally biased region" description="Polar residues" evidence="2">
    <location>
        <begin position="226"/>
        <end position="235"/>
    </location>
</feature>
<dbReference type="GO" id="GO:0005509">
    <property type="term" value="F:calcium ion binding"/>
    <property type="evidence" value="ECO:0007669"/>
    <property type="project" value="InterPro"/>
</dbReference>
<dbReference type="SUPFAM" id="SSF47473">
    <property type="entry name" value="EF-hand"/>
    <property type="match status" value="1"/>
</dbReference>
<dbReference type="InterPro" id="IPR018247">
    <property type="entry name" value="EF_Hand_1_Ca_BS"/>
</dbReference>